<gene>
    <name evidence="2" type="ORF">LCGC14_2765550</name>
</gene>
<keyword evidence="1" id="KW-0812">Transmembrane</keyword>
<comment type="caution">
    <text evidence="2">The sequence shown here is derived from an EMBL/GenBank/DDBJ whole genome shotgun (WGS) entry which is preliminary data.</text>
</comment>
<keyword evidence="1" id="KW-0472">Membrane</keyword>
<feature type="transmembrane region" description="Helical" evidence="1">
    <location>
        <begin position="305"/>
        <end position="328"/>
    </location>
</feature>
<dbReference type="EMBL" id="LAZR01050953">
    <property type="protein sequence ID" value="KKK86207.1"/>
    <property type="molecule type" value="Genomic_DNA"/>
</dbReference>
<sequence>PPAPAPAKARVAGLFDGADALLMGLSYFGWPLKKVAQAASRTDASQSFFDAVDALLSTVFITGRPVHTLVQLLIDTFSTIDFSDAVPDVLEEFIDRWLVCEIPENFDGTKQYSPFCILLAPEHAFALFRQPPTGVFPIQIPWPERFVVEDCTNVYNGDNFLPDFELSNNCVGASDPDRPFCPTCDYCERTYRACLDSFCAIANVTVDLSLLCGLLGGTPLPGGDCLLGDGTTVLNLAEQCETLGGTFDRGFGDVLDTVLYVLAVIPRLFEGLIQGGIPIKDVEGLWGLFITGIFAPVFYNPTILVIWPIFVLFIGLTTFPIWIVFNLFGAEFPTILAIYIGFLIPLLVLIYVFPQVITALIPVFVVLGLLLAIWALGLIFDFPDISDTLNIIGALSDALVWINKFPLLFWIELQPLID</sequence>
<organism evidence="2">
    <name type="scientific">marine sediment metagenome</name>
    <dbReference type="NCBI Taxonomy" id="412755"/>
    <lineage>
        <taxon>unclassified sequences</taxon>
        <taxon>metagenomes</taxon>
        <taxon>ecological metagenomes</taxon>
    </lineage>
</organism>
<reference evidence="2" key="1">
    <citation type="journal article" date="2015" name="Nature">
        <title>Complex archaea that bridge the gap between prokaryotes and eukaryotes.</title>
        <authorList>
            <person name="Spang A."/>
            <person name="Saw J.H."/>
            <person name="Jorgensen S.L."/>
            <person name="Zaremba-Niedzwiedzka K."/>
            <person name="Martijn J."/>
            <person name="Lind A.E."/>
            <person name="van Eijk R."/>
            <person name="Schleper C."/>
            <person name="Guy L."/>
            <person name="Ettema T.J."/>
        </authorList>
    </citation>
    <scope>NUCLEOTIDE SEQUENCE</scope>
</reference>
<feature type="non-terminal residue" evidence="2">
    <location>
        <position position="418"/>
    </location>
</feature>
<accession>A0A0F8YXM9</accession>
<keyword evidence="1" id="KW-1133">Transmembrane helix</keyword>
<feature type="transmembrane region" description="Helical" evidence="1">
    <location>
        <begin position="359"/>
        <end position="380"/>
    </location>
</feature>
<feature type="transmembrane region" description="Helical" evidence="1">
    <location>
        <begin position="335"/>
        <end position="353"/>
    </location>
</feature>
<dbReference type="AlphaFoldDB" id="A0A0F8YXM9"/>
<evidence type="ECO:0000256" key="1">
    <source>
        <dbReference type="SAM" id="Phobius"/>
    </source>
</evidence>
<protein>
    <submittedName>
        <fullName evidence="2">Uncharacterized protein</fullName>
    </submittedName>
</protein>
<evidence type="ECO:0000313" key="2">
    <source>
        <dbReference type="EMBL" id="KKK86207.1"/>
    </source>
</evidence>
<proteinExistence type="predicted"/>
<name>A0A0F8YXM9_9ZZZZ</name>
<feature type="non-terminal residue" evidence="2">
    <location>
        <position position="1"/>
    </location>
</feature>